<feature type="transmembrane region" description="Helical" evidence="7">
    <location>
        <begin position="273"/>
        <end position="294"/>
    </location>
</feature>
<feature type="transmembrane region" description="Helical" evidence="7">
    <location>
        <begin position="134"/>
        <end position="160"/>
    </location>
</feature>
<keyword evidence="4 7" id="KW-1133">Transmembrane helix</keyword>
<gene>
    <name evidence="9" type="ORF">FOXB_02820</name>
</gene>
<name>F9F8U5_FUSOF</name>
<proteinExistence type="inferred from homology"/>
<feature type="transmembrane region" description="Helical" evidence="7">
    <location>
        <begin position="384"/>
        <end position="408"/>
    </location>
</feature>
<evidence type="ECO:0000256" key="5">
    <source>
        <dbReference type="ARBA" id="ARBA00023136"/>
    </source>
</evidence>
<reference evidence="9" key="1">
    <citation type="journal article" date="2012" name="Mol. Plant Microbe Interact.">
        <title>A highly conserved effector in Fusarium oxysporum is required for full virulence on Arabidopsis.</title>
        <authorList>
            <person name="Thatcher L.F."/>
            <person name="Gardiner D.M."/>
            <person name="Kazan K."/>
            <person name="Manners J."/>
        </authorList>
    </citation>
    <scope>NUCLEOTIDE SEQUENCE [LARGE SCALE GENOMIC DNA]</scope>
    <source>
        <strain evidence="9">Fo5176</strain>
    </source>
</reference>
<dbReference type="EMBL" id="AFQF01000941">
    <property type="protein sequence ID" value="EGU86664.1"/>
    <property type="molecule type" value="Genomic_DNA"/>
</dbReference>
<dbReference type="AlphaFoldDB" id="F9F8U5"/>
<dbReference type="Pfam" id="PF01490">
    <property type="entry name" value="Aa_trans"/>
    <property type="match status" value="1"/>
</dbReference>
<feature type="domain" description="Amino acid transporter transmembrane" evidence="8">
    <location>
        <begin position="54"/>
        <end position="445"/>
    </location>
</feature>
<feature type="transmembrane region" description="Helical" evidence="7">
    <location>
        <begin position="86"/>
        <end position="109"/>
    </location>
</feature>
<accession>F9F8U5</accession>
<feature type="transmembrane region" description="Helical" evidence="7">
    <location>
        <begin position="358"/>
        <end position="378"/>
    </location>
</feature>
<comment type="similarity">
    <text evidence="2">Belongs to the amino acid/polyamine transporter 2 family.</text>
</comment>
<evidence type="ECO:0000256" key="2">
    <source>
        <dbReference type="ARBA" id="ARBA00008066"/>
    </source>
</evidence>
<sequence length="472" mass="51363">MDRNRITSHRPEDKPGDKDHIEFAPRGSEHGVGQVMVVDLEKERTAQGDAYFHRLGWKRLTVVLMVTSIALGSLSLPGAFATLGMVAGAIVTIGFGFIAIYASYIIGLVKLKFPEIHHYADVGRLLLGSFGDRLFSVIFVGLLILVVGSHCLTGTIALVTLTESNACSLVFGVVSAIILLILAIPPSFCEVAILGYIDFASIILAIGITVIATGIKSSSNEITNPWSAWPKDELTLAEAFVAISGIVFAYAFAAAQFSFMDEMHTPADFTKSITVFGIIQCTIYTLTGALIYAFVGQDVQSPALLSAGPMVAKIAFGIALPVIYISGSINTTVACRFIHGRMYQDSITRYINTRKGCATWIIVVSFVTFFSWIIAEAIPFFSELLSLTGCLFVAGLSFYIPPIMWFCLLKEGKWYERHNLRSAIANLIVFIVGFTAFGIGTYASVVEIVSFYSSLFLSPVSIIKKLLQHFAF</sequence>
<dbReference type="OrthoDB" id="655540at2759"/>
<feature type="transmembrane region" description="Helical" evidence="7">
    <location>
        <begin position="235"/>
        <end position="253"/>
    </location>
</feature>
<dbReference type="PANTHER" id="PTHR22950:SF8">
    <property type="entry name" value="AMINO ACID TRANSPORTER (EUROFUNG)"/>
    <property type="match status" value="1"/>
</dbReference>
<comment type="subcellular location">
    <subcellularLocation>
        <location evidence="1">Membrane</location>
        <topology evidence="1">Multi-pass membrane protein</topology>
    </subcellularLocation>
</comment>
<evidence type="ECO:0000256" key="3">
    <source>
        <dbReference type="ARBA" id="ARBA00022692"/>
    </source>
</evidence>
<dbReference type="InterPro" id="IPR013057">
    <property type="entry name" value="AA_transpt_TM"/>
</dbReference>
<evidence type="ECO:0000259" key="8">
    <source>
        <dbReference type="Pfam" id="PF01490"/>
    </source>
</evidence>
<feature type="transmembrane region" description="Helical" evidence="7">
    <location>
        <begin position="191"/>
        <end position="215"/>
    </location>
</feature>
<organism evidence="9">
    <name type="scientific">Fusarium oxysporum (strain Fo5176)</name>
    <name type="common">Fusarium vascular wilt</name>
    <dbReference type="NCBI Taxonomy" id="660025"/>
    <lineage>
        <taxon>Eukaryota</taxon>
        <taxon>Fungi</taxon>
        <taxon>Dikarya</taxon>
        <taxon>Ascomycota</taxon>
        <taxon>Pezizomycotina</taxon>
        <taxon>Sordariomycetes</taxon>
        <taxon>Hypocreomycetidae</taxon>
        <taxon>Hypocreales</taxon>
        <taxon>Nectriaceae</taxon>
        <taxon>Fusarium</taxon>
        <taxon>Fusarium oxysporum species complex</taxon>
    </lineage>
</organism>
<comment type="caution">
    <text evidence="9">The sequence shown here is derived from an EMBL/GenBank/DDBJ whole genome shotgun (WGS) entry which is preliminary data.</text>
</comment>
<feature type="transmembrane region" description="Helical" evidence="7">
    <location>
        <begin position="166"/>
        <end position="184"/>
    </location>
</feature>
<keyword evidence="3 7" id="KW-0812">Transmembrane</keyword>
<keyword evidence="5 7" id="KW-0472">Membrane</keyword>
<dbReference type="GO" id="GO:0015179">
    <property type="term" value="F:L-amino acid transmembrane transporter activity"/>
    <property type="evidence" value="ECO:0007669"/>
    <property type="project" value="TreeGrafter"/>
</dbReference>
<evidence type="ECO:0000256" key="7">
    <source>
        <dbReference type="SAM" id="Phobius"/>
    </source>
</evidence>
<evidence type="ECO:0000256" key="4">
    <source>
        <dbReference type="ARBA" id="ARBA00022989"/>
    </source>
</evidence>
<feature type="transmembrane region" description="Helical" evidence="7">
    <location>
        <begin position="314"/>
        <end position="338"/>
    </location>
</feature>
<protein>
    <recommendedName>
        <fullName evidence="8">Amino acid transporter transmembrane domain-containing protein</fullName>
    </recommendedName>
</protein>
<feature type="region of interest" description="Disordered" evidence="6">
    <location>
        <begin position="1"/>
        <end position="26"/>
    </location>
</feature>
<feature type="transmembrane region" description="Helical" evidence="7">
    <location>
        <begin position="420"/>
        <end position="443"/>
    </location>
</feature>
<dbReference type="PANTHER" id="PTHR22950">
    <property type="entry name" value="AMINO ACID TRANSPORTER"/>
    <property type="match status" value="1"/>
</dbReference>
<evidence type="ECO:0000313" key="9">
    <source>
        <dbReference type="EMBL" id="EGU86664.1"/>
    </source>
</evidence>
<evidence type="ECO:0000256" key="6">
    <source>
        <dbReference type="SAM" id="MobiDB-lite"/>
    </source>
</evidence>
<dbReference type="STRING" id="660025.F9F8U5"/>
<feature type="transmembrane region" description="Helical" evidence="7">
    <location>
        <begin position="60"/>
        <end position="80"/>
    </location>
</feature>
<evidence type="ECO:0000256" key="1">
    <source>
        <dbReference type="ARBA" id="ARBA00004141"/>
    </source>
</evidence>
<dbReference type="GO" id="GO:0016020">
    <property type="term" value="C:membrane"/>
    <property type="evidence" value="ECO:0007669"/>
    <property type="project" value="UniProtKB-SubCell"/>
</dbReference>